<evidence type="ECO:0000313" key="3">
    <source>
        <dbReference type="EMBL" id="RVW90188.1"/>
    </source>
</evidence>
<dbReference type="PANTHER" id="PTHR33270">
    <property type="entry name" value="BNAC05G50380D PROTEIN"/>
    <property type="match status" value="1"/>
</dbReference>
<proteinExistence type="predicted"/>
<comment type="caution">
    <text evidence="3">The sequence shown here is derived from an EMBL/GenBank/DDBJ whole genome shotgun (WGS) entry which is preliminary data.</text>
</comment>
<dbReference type="OrthoDB" id="1919859at2759"/>
<feature type="compositionally biased region" description="Basic residues" evidence="1">
    <location>
        <begin position="1"/>
        <end position="16"/>
    </location>
</feature>
<evidence type="ECO:0000256" key="1">
    <source>
        <dbReference type="SAM" id="MobiDB-lite"/>
    </source>
</evidence>
<feature type="domain" description="DUF7054" evidence="2">
    <location>
        <begin position="28"/>
        <end position="110"/>
    </location>
</feature>
<dbReference type="InterPro" id="IPR040358">
    <property type="entry name" value="At4g22758-like"/>
</dbReference>
<name>A0A438I0E4_VITVI</name>
<dbReference type="KEGG" id="vvi:100265275"/>
<feature type="region of interest" description="Disordered" evidence="1">
    <location>
        <begin position="1"/>
        <end position="21"/>
    </location>
</feature>
<protein>
    <recommendedName>
        <fullName evidence="2">DUF7054 domain-containing protein</fullName>
    </recommendedName>
</protein>
<dbReference type="Pfam" id="PF23156">
    <property type="entry name" value="DUF7054"/>
    <property type="match status" value="1"/>
</dbReference>
<evidence type="ECO:0000313" key="4">
    <source>
        <dbReference type="Proteomes" id="UP000288805"/>
    </source>
</evidence>
<accession>A0A438I0E4</accession>
<dbReference type="EMBL" id="QGNW01000157">
    <property type="protein sequence ID" value="RVW90188.1"/>
    <property type="molecule type" value="Genomic_DNA"/>
</dbReference>
<dbReference type="InterPro" id="IPR055482">
    <property type="entry name" value="DUF7054"/>
</dbReference>
<organism evidence="3 4">
    <name type="scientific">Vitis vinifera</name>
    <name type="common">Grape</name>
    <dbReference type="NCBI Taxonomy" id="29760"/>
    <lineage>
        <taxon>Eukaryota</taxon>
        <taxon>Viridiplantae</taxon>
        <taxon>Streptophyta</taxon>
        <taxon>Embryophyta</taxon>
        <taxon>Tracheophyta</taxon>
        <taxon>Spermatophyta</taxon>
        <taxon>Magnoliopsida</taxon>
        <taxon>eudicotyledons</taxon>
        <taxon>Gunneridae</taxon>
        <taxon>Pentapetalae</taxon>
        <taxon>rosids</taxon>
        <taxon>Vitales</taxon>
        <taxon>Vitaceae</taxon>
        <taxon>Viteae</taxon>
        <taxon>Vitis</taxon>
    </lineage>
</organism>
<sequence>MKRKMSQKMLRRRQKKKSFEEQNINGTNNRFLISVNVLGSSGPIRFVVNEGDLIAAVIDTALKSYARQGRLPHLGSDINQFLLYCANVGADALSPWELIGSCGGRNFVLCKKQIEPQMRETRPEMLGRKGSGSWKTWLNKSFNFKILSH</sequence>
<dbReference type="AlphaFoldDB" id="A0A438I0E4"/>
<reference evidence="3 4" key="1">
    <citation type="journal article" date="2018" name="PLoS Genet.">
        <title>Population sequencing reveals clonal diversity and ancestral inbreeding in the grapevine cultivar Chardonnay.</title>
        <authorList>
            <person name="Roach M.J."/>
            <person name="Johnson D.L."/>
            <person name="Bohlmann J."/>
            <person name="van Vuuren H.J."/>
            <person name="Jones S.J."/>
            <person name="Pretorius I.S."/>
            <person name="Schmidt S.A."/>
            <person name="Borneman A.R."/>
        </authorList>
    </citation>
    <scope>NUCLEOTIDE SEQUENCE [LARGE SCALE GENOMIC DNA]</scope>
    <source>
        <strain evidence="4">cv. Chardonnay</strain>
        <tissue evidence="3">Leaf</tissue>
    </source>
</reference>
<evidence type="ECO:0000259" key="2">
    <source>
        <dbReference type="Pfam" id="PF23156"/>
    </source>
</evidence>
<dbReference type="Proteomes" id="UP000288805">
    <property type="component" value="Unassembled WGS sequence"/>
</dbReference>
<dbReference type="PANTHER" id="PTHR33270:SF5">
    <property type="entry name" value="GB|AAC00605.1"/>
    <property type="match status" value="1"/>
</dbReference>
<dbReference type="SMR" id="A0A438I0E4"/>
<gene>
    <name evidence="3" type="ORF">CK203_041993</name>
</gene>